<organism evidence="1 2">
    <name type="scientific">Mizuhopecten yessoensis</name>
    <name type="common">Japanese scallop</name>
    <name type="synonym">Patinopecten yessoensis</name>
    <dbReference type="NCBI Taxonomy" id="6573"/>
    <lineage>
        <taxon>Eukaryota</taxon>
        <taxon>Metazoa</taxon>
        <taxon>Spiralia</taxon>
        <taxon>Lophotrochozoa</taxon>
        <taxon>Mollusca</taxon>
        <taxon>Bivalvia</taxon>
        <taxon>Autobranchia</taxon>
        <taxon>Pteriomorphia</taxon>
        <taxon>Pectinida</taxon>
        <taxon>Pectinoidea</taxon>
        <taxon>Pectinidae</taxon>
        <taxon>Mizuhopecten</taxon>
    </lineage>
</organism>
<dbReference type="Gene3D" id="3.20.20.140">
    <property type="entry name" value="Metal-dependent hydrolases"/>
    <property type="match status" value="1"/>
</dbReference>
<accession>A0A210R5T0</accession>
<sequence length="109" mass="12380">MAPCKERSTCLGDEYVLNQWSAAFPNLYMGFTRMVKFFSGPRIRALEAVAADKIVFQTDAPYFVGAGQRWSAPNQLYSVVEIIAPNQQVRVEVLLKGSAEKARRLFYRQ</sequence>
<name>A0A210R5T0_MIZYE</name>
<dbReference type="EMBL" id="NEDP02000239">
    <property type="protein sequence ID" value="OWF56248.1"/>
    <property type="molecule type" value="Genomic_DNA"/>
</dbReference>
<dbReference type="InterPro" id="IPR032466">
    <property type="entry name" value="Metal_Hydrolase"/>
</dbReference>
<comment type="caution">
    <text evidence="1">The sequence shown here is derived from an EMBL/GenBank/DDBJ whole genome shotgun (WGS) entry which is preliminary data.</text>
</comment>
<protein>
    <submittedName>
        <fullName evidence="1">Uncharacterized protein</fullName>
    </submittedName>
</protein>
<dbReference type="SUPFAM" id="SSF51556">
    <property type="entry name" value="Metallo-dependent hydrolases"/>
    <property type="match status" value="1"/>
</dbReference>
<dbReference type="Proteomes" id="UP000242188">
    <property type="component" value="Unassembled WGS sequence"/>
</dbReference>
<evidence type="ECO:0000313" key="1">
    <source>
        <dbReference type="EMBL" id="OWF56248.1"/>
    </source>
</evidence>
<dbReference type="AlphaFoldDB" id="A0A210R5T0"/>
<reference evidence="1 2" key="1">
    <citation type="journal article" date="2017" name="Nat. Ecol. Evol.">
        <title>Scallop genome provides insights into evolution of bilaterian karyotype and development.</title>
        <authorList>
            <person name="Wang S."/>
            <person name="Zhang J."/>
            <person name="Jiao W."/>
            <person name="Li J."/>
            <person name="Xun X."/>
            <person name="Sun Y."/>
            <person name="Guo X."/>
            <person name="Huan P."/>
            <person name="Dong B."/>
            <person name="Zhang L."/>
            <person name="Hu X."/>
            <person name="Sun X."/>
            <person name="Wang J."/>
            <person name="Zhao C."/>
            <person name="Wang Y."/>
            <person name="Wang D."/>
            <person name="Huang X."/>
            <person name="Wang R."/>
            <person name="Lv J."/>
            <person name="Li Y."/>
            <person name="Zhang Z."/>
            <person name="Liu B."/>
            <person name="Lu W."/>
            <person name="Hui Y."/>
            <person name="Liang J."/>
            <person name="Zhou Z."/>
            <person name="Hou R."/>
            <person name="Li X."/>
            <person name="Liu Y."/>
            <person name="Li H."/>
            <person name="Ning X."/>
            <person name="Lin Y."/>
            <person name="Zhao L."/>
            <person name="Xing Q."/>
            <person name="Dou J."/>
            <person name="Li Y."/>
            <person name="Mao J."/>
            <person name="Guo H."/>
            <person name="Dou H."/>
            <person name="Li T."/>
            <person name="Mu C."/>
            <person name="Jiang W."/>
            <person name="Fu Q."/>
            <person name="Fu X."/>
            <person name="Miao Y."/>
            <person name="Liu J."/>
            <person name="Yu Q."/>
            <person name="Li R."/>
            <person name="Liao H."/>
            <person name="Li X."/>
            <person name="Kong Y."/>
            <person name="Jiang Z."/>
            <person name="Chourrout D."/>
            <person name="Li R."/>
            <person name="Bao Z."/>
        </authorList>
    </citation>
    <scope>NUCLEOTIDE SEQUENCE [LARGE SCALE GENOMIC DNA]</scope>
    <source>
        <strain evidence="1 2">PY_sf001</strain>
    </source>
</reference>
<proteinExistence type="predicted"/>
<gene>
    <name evidence="1" type="ORF">KP79_PYT25633</name>
</gene>
<keyword evidence="2" id="KW-1185">Reference proteome</keyword>
<evidence type="ECO:0000313" key="2">
    <source>
        <dbReference type="Proteomes" id="UP000242188"/>
    </source>
</evidence>